<reference evidence="2" key="1">
    <citation type="submission" date="2016-08" db="EMBL/GenBank/DDBJ databases">
        <title>Population biology and virulence potential of Burkholderia ubonensis.</title>
        <authorList>
            <person name="Price E.P."/>
            <person name="Currie B.J."/>
            <person name="Wagner D.M."/>
        </authorList>
    </citation>
    <scope>NUCLEOTIDE SEQUENCE [LARGE SCALE GENOMIC DNA]</scope>
    <source>
        <strain evidence="2">MSMB0103</strain>
    </source>
</reference>
<evidence type="ECO:0000313" key="1">
    <source>
        <dbReference type="EMBL" id="OJA43202.1"/>
    </source>
</evidence>
<evidence type="ECO:0000313" key="2">
    <source>
        <dbReference type="Proteomes" id="UP000183667"/>
    </source>
</evidence>
<dbReference type="RefSeq" id="WP_063801295.1">
    <property type="nucleotide sequence ID" value="NZ_LPAL01000058.1"/>
</dbReference>
<dbReference type="Proteomes" id="UP000183667">
    <property type="component" value="Unassembled WGS sequence"/>
</dbReference>
<name>A0ABD6PY47_9BURK</name>
<accession>A0ABD6PY47</accession>
<sequence length="91" mass="10519">MLPKLTNMQRPTTREEFEERINLVHEHLQSGKMHPNGMEGMLNVRLLPNGRIDMLSVDEFVRLNANTTYQMIATDMGKMLRELPEYDEGGS</sequence>
<comment type="caution">
    <text evidence="1">The sequence shown here is derived from an EMBL/GenBank/DDBJ whole genome shotgun (WGS) entry which is preliminary data.</text>
</comment>
<protein>
    <submittedName>
        <fullName evidence="1">Uncharacterized protein</fullName>
    </submittedName>
</protein>
<organism evidence="1 2">
    <name type="scientific">Burkholderia ubonensis</name>
    <dbReference type="NCBI Taxonomy" id="101571"/>
    <lineage>
        <taxon>Bacteria</taxon>
        <taxon>Pseudomonadati</taxon>
        <taxon>Pseudomonadota</taxon>
        <taxon>Betaproteobacteria</taxon>
        <taxon>Burkholderiales</taxon>
        <taxon>Burkholderiaceae</taxon>
        <taxon>Burkholderia</taxon>
        <taxon>Burkholderia cepacia complex</taxon>
    </lineage>
</organism>
<dbReference type="AlphaFoldDB" id="A0ABD6PY47"/>
<gene>
    <name evidence="1" type="ORF">BGV66_24945</name>
</gene>
<proteinExistence type="predicted"/>
<dbReference type="EMBL" id="MEAU01000041">
    <property type="protein sequence ID" value="OJA43202.1"/>
    <property type="molecule type" value="Genomic_DNA"/>
</dbReference>
<dbReference type="NCBIfam" id="NF041811">
    <property type="entry name" value="Avs1c"/>
    <property type="match status" value="1"/>
</dbReference>